<keyword evidence="8" id="KW-0547">Nucleotide-binding</keyword>
<protein>
    <recommendedName>
        <fullName evidence="3">histidine kinase</fullName>
        <ecNumber evidence="3">2.7.13.3</ecNumber>
    </recommendedName>
</protein>
<dbReference type="InterPro" id="IPR003594">
    <property type="entry name" value="HATPase_dom"/>
</dbReference>
<sequence length="559" mass="61444">MNAGLFCAILPVRIRKKETFMQKAKEKKRSYKRPTLRTTIFLLVSAVVIAALLVTDLLIHRTIEEEIEQNQTEKAQQLARAVALMPVVQQALVEKETEPVQHYVETFMGQADVQFVVIIDMDGIRYAHPDREKVGKAFVGGDETEALNGNESVSTSVGTLGRSLRAFTPVYSETGEQVGAVAVGISLEVVEKALQSNRVNLLIGTLFGLSAGLVGAVLLSRFIKKTLFHLEPRAIATLVEERSAMLQSTIEGMIAVDADGKITLVNKSAQAIFDRAGLPPKPEGVDVEAYMKNSRLRHVLASGQPEYNKEQDLNGLTIVVNRVPVRINDQIIGAIATFRDKTEMKQLAEQLTGVKTYASTLRAQTHEFKNRLQVILGMLHTKEYEQVEAYVAQIVGNQSEELKQTTDRVKDPVLAGLLLGKKSDARENGVDMKLVIDTVIEPLPQERLALELTTILGNLIDNGIDAASGKENGSVKVTLYVLDEELMIRIADNGPGMSEAELEKMYVRGYSTKGKDRGYGLSLVKQSVEAIGAAFTVESEINQGTTFSIFVPIERGRHT</sequence>
<dbReference type="GO" id="GO:0005886">
    <property type="term" value="C:plasma membrane"/>
    <property type="evidence" value="ECO:0007669"/>
    <property type="project" value="UniProtKB-SubCell"/>
</dbReference>
<evidence type="ECO:0000256" key="9">
    <source>
        <dbReference type="ARBA" id="ARBA00022777"/>
    </source>
</evidence>
<dbReference type="Pfam" id="PF14689">
    <property type="entry name" value="SPOB_a"/>
    <property type="match status" value="1"/>
</dbReference>
<dbReference type="Pfam" id="PF00989">
    <property type="entry name" value="PAS"/>
    <property type="match status" value="1"/>
</dbReference>
<dbReference type="PRINTS" id="PR00344">
    <property type="entry name" value="BCTRLSENSOR"/>
</dbReference>
<dbReference type="SUPFAM" id="SSF55890">
    <property type="entry name" value="Sporulation response regulatory protein Spo0B"/>
    <property type="match status" value="1"/>
</dbReference>
<keyword evidence="4" id="KW-1003">Cell membrane</keyword>
<evidence type="ECO:0000256" key="1">
    <source>
        <dbReference type="ARBA" id="ARBA00000085"/>
    </source>
</evidence>
<dbReference type="AlphaFoldDB" id="A0A268NYA5"/>
<evidence type="ECO:0000256" key="8">
    <source>
        <dbReference type="ARBA" id="ARBA00022741"/>
    </source>
</evidence>
<evidence type="ECO:0000256" key="13">
    <source>
        <dbReference type="ARBA" id="ARBA00023136"/>
    </source>
</evidence>
<organism evidence="16 17">
    <name type="scientific">Shouchella clausii</name>
    <name type="common">Alkalihalobacillus clausii</name>
    <dbReference type="NCBI Taxonomy" id="79880"/>
    <lineage>
        <taxon>Bacteria</taxon>
        <taxon>Bacillati</taxon>
        <taxon>Bacillota</taxon>
        <taxon>Bacilli</taxon>
        <taxon>Bacillales</taxon>
        <taxon>Bacillaceae</taxon>
        <taxon>Shouchella</taxon>
    </lineage>
</organism>
<dbReference type="InterPro" id="IPR013767">
    <property type="entry name" value="PAS_fold"/>
</dbReference>
<keyword evidence="12" id="KW-0902">Two-component regulatory system</keyword>
<feature type="domain" description="Histidine kinase" evidence="15">
    <location>
        <begin position="363"/>
        <end position="555"/>
    </location>
</feature>
<dbReference type="Gene3D" id="1.10.287.130">
    <property type="match status" value="1"/>
</dbReference>
<evidence type="ECO:0000256" key="6">
    <source>
        <dbReference type="ARBA" id="ARBA00022679"/>
    </source>
</evidence>
<dbReference type="SUPFAM" id="SSF103190">
    <property type="entry name" value="Sensory domain-like"/>
    <property type="match status" value="1"/>
</dbReference>
<keyword evidence="13 14" id="KW-0472">Membrane</keyword>
<dbReference type="GO" id="GO:0005524">
    <property type="term" value="F:ATP binding"/>
    <property type="evidence" value="ECO:0007669"/>
    <property type="project" value="UniProtKB-KW"/>
</dbReference>
<dbReference type="SMART" id="SM00387">
    <property type="entry name" value="HATPase_c"/>
    <property type="match status" value="1"/>
</dbReference>
<dbReference type="PANTHER" id="PTHR43547">
    <property type="entry name" value="TWO-COMPONENT HISTIDINE KINASE"/>
    <property type="match status" value="1"/>
</dbReference>
<feature type="transmembrane region" description="Helical" evidence="14">
    <location>
        <begin position="201"/>
        <end position="223"/>
    </location>
</feature>
<dbReference type="SUPFAM" id="SSF55874">
    <property type="entry name" value="ATPase domain of HSP90 chaperone/DNA topoisomerase II/histidine kinase"/>
    <property type="match status" value="1"/>
</dbReference>
<dbReference type="PROSITE" id="PS50109">
    <property type="entry name" value="HIS_KIN"/>
    <property type="match status" value="1"/>
</dbReference>
<dbReference type="Gene3D" id="3.30.565.10">
    <property type="entry name" value="Histidine kinase-like ATPase, C-terminal domain"/>
    <property type="match status" value="1"/>
</dbReference>
<keyword evidence="5" id="KW-0597">Phosphoprotein</keyword>
<evidence type="ECO:0000313" key="17">
    <source>
        <dbReference type="Proteomes" id="UP000216207"/>
    </source>
</evidence>
<dbReference type="EMBL" id="NPCC01000024">
    <property type="protein sequence ID" value="PAE88015.1"/>
    <property type="molecule type" value="Genomic_DNA"/>
</dbReference>
<dbReference type="Pfam" id="PF02518">
    <property type="entry name" value="HATPase_c"/>
    <property type="match status" value="1"/>
</dbReference>
<dbReference type="SUPFAM" id="SSF55785">
    <property type="entry name" value="PYP-like sensor domain (PAS domain)"/>
    <property type="match status" value="1"/>
</dbReference>
<comment type="caution">
    <text evidence="16">The sequence shown here is derived from an EMBL/GenBank/DDBJ whole genome shotgun (WGS) entry which is preliminary data.</text>
</comment>
<evidence type="ECO:0000256" key="11">
    <source>
        <dbReference type="ARBA" id="ARBA00022989"/>
    </source>
</evidence>
<keyword evidence="9 16" id="KW-0418">Kinase</keyword>
<evidence type="ECO:0000256" key="2">
    <source>
        <dbReference type="ARBA" id="ARBA00004651"/>
    </source>
</evidence>
<dbReference type="InterPro" id="IPR004358">
    <property type="entry name" value="Sig_transdc_His_kin-like_C"/>
</dbReference>
<evidence type="ECO:0000256" key="4">
    <source>
        <dbReference type="ARBA" id="ARBA00022475"/>
    </source>
</evidence>
<evidence type="ECO:0000313" key="16">
    <source>
        <dbReference type="EMBL" id="PAE88015.1"/>
    </source>
</evidence>
<comment type="subcellular location">
    <subcellularLocation>
        <location evidence="2">Cell membrane</location>
        <topology evidence="2">Multi-pass membrane protein</topology>
    </subcellularLocation>
</comment>
<evidence type="ECO:0000256" key="5">
    <source>
        <dbReference type="ARBA" id="ARBA00022553"/>
    </source>
</evidence>
<dbReference type="GO" id="GO:0000155">
    <property type="term" value="F:phosphorelay sensor kinase activity"/>
    <property type="evidence" value="ECO:0007669"/>
    <property type="project" value="InterPro"/>
</dbReference>
<keyword evidence="10" id="KW-0067">ATP-binding</keyword>
<dbReference type="GO" id="GO:0006355">
    <property type="term" value="P:regulation of DNA-templated transcription"/>
    <property type="evidence" value="ECO:0007669"/>
    <property type="project" value="InterPro"/>
</dbReference>
<dbReference type="NCBIfam" id="NF008298">
    <property type="entry name" value="PRK11086.1"/>
    <property type="match status" value="1"/>
</dbReference>
<dbReference type="Gene3D" id="3.30.450.20">
    <property type="entry name" value="PAS domain"/>
    <property type="match status" value="2"/>
</dbReference>
<dbReference type="EC" id="2.7.13.3" evidence="3"/>
<dbReference type="Pfam" id="PF17203">
    <property type="entry name" value="sCache_3_2"/>
    <property type="match status" value="1"/>
</dbReference>
<accession>A0A268NYA5</accession>
<proteinExistence type="predicted"/>
<evidence type="ECO:0000256" key="12">
    <source>
        <dbReference type="ARBA" id="ARBA00023012"/>
    </source>
</evidence>
<dbReference type="Proteomes" id="UP000216207">
    <property type="component" value="Unassembled WGS sequence"/>
</dbReference>
<dbReference type="PANTHER" id="PTHR43547:SF10">
    <property type="entry name" value="SENSOR HISTIDINE KINASE DCUS"/>
    <property type="match status" value="1"/>
</dbReference>
<evidence type="ECO:0000259" key="15">
    <source>
        <dbReference type="PROSITE" id="PS50109"/>
    </source>
</evidence>
<gene>
    <name evidence="16" type="ORF">CHH72_15610</name>
</gene>
<keyword evidence="7 14" id="KW-0812">Transmembrane</keyword>
<keyword evidence="11 14" id="KW-1133">Transmembrane helix</keyword>
<evidence type="ECO:0000256" key="3">
    <source>
        <dbReference type="ARBA" id="ARBA00012438"/>
    </source>
</evidence>
<dbReference type="InterPro" id="IPR039506">
    <property type="entry name" value="SPOB_a"/>
</dbReference>
<name>A0A268NYA5_SHOCL</name>
<dbReference type="InterPro" id="IPR033463">
    <property type="entry name" value="sCache_3"/>
</dbReference>
<evidence type="ECO:0000256" key="10">
    <source>
        <dbReference type="ARBA" id="ARBA00022840"/>
    </source>
</evidence>
<evidence type="ECO:0000256" key="14">
    <source>
        <dbReference type="SAM" id="Phobius"/>
    </source>
</evidence>
<keyword evidence="6" id="KW-0808">Transferase</keyword>
<dbReference type="InterPro" id="IPR036890">
    <property type="entry name" value="HATPase_C_sf"/>
</dbReference>
<comment type="catalytic activity">
    <reaction evidence="1">
        <text>ATP + protein L-histidine = ADP + protein N-phospho-L-histidine.</text>
        <dbReference type="EC" id="2.7.13.3"/>
    </reaction>
</comment>
<dbReference type="InterPro" id="IPR035965">
    <property type="entry name" value="PAS-like_dom_sf"/>
</dbReference>
<dbReference type="InterPro" id="IPR029151">
    <property type="entry name" value="Sensor-like_sf"/>
</dbReference>
<dbReference type="InterPro" id="IPR016120">
    <property type="entry name" value="Sig_transdc_His_kin_SpoOB"/>
</dbReference>
<evidence type="ECO:0000256" key="7">
    <source>
        <dbReference type="ARBA" id="ARBA00022692"/>
    </source>
</evidence>
<dbReference type="InterPro" id="IPR005467">
    <property type="entry name" value="His_kinase_dom"/>
</dbReference>
<reference evidence="16 17" key="1">
    <citation type="submission" date="2017-07" db="EMBL/GenBank/DDBJ databases">
        <title>Isolation and whole genome analysis of endospore-forming bacteria from heroin.</title>
        <authorList>
            <person name="Kalinowski J."/>
            <person name="Ahrens B."/>
            <person name="Al-Dilaimi A."/>
            <person name="Winkler A."/>
            <person name="Wibberg D."/>
            <person name="Schleenbecker U."/>
            <person name="Ruckert C."/>
            <person name="Wolfel R."/>
            <person name="Grass G."/>
        </authorList>
    </citation>
    <scope>NUCLEOTIDE SEQUENCE [LARGE SCALE GENOMIC DNA]</scope>
    <source>
        <strain evidence="16 17">7539</strain>
    </source>
</reference>
<feature type="transmembrane region" description="Helical" evidence="14">
    <location>
        <begin position="39"/>
        <end position="59"/>
    </location>
</feature>
<dbReference type="FunFam" id="3.30.450.20:FF:000018">
    <property type="entry name" value="Sensor histidine kinase DcuS"/>
    <property type="match status" value="1"/>
</dbReference>